<dbReference type="PANTHER" id="PTHR42812:SF15">
    <property type="entry name" value="HYDROLASE, PUTATIVE (AFU_ORTHOLOGUE AFUA_2G00930)-RELATED"/>
    <property type="match status" value="1"/>
</dbReference>
<feature type="chain" id="PRO_5032483884" evidence="5">
    <location>
        <begin position="28"/>
        <end position="531"/>
    </location>
</feature>
<dbReference type="Proteomes" id="UP000570514">
    <property type="component" value="Unassembled WGS sequence"/>
</dbReference>
<evidence type="ECO:0000256" key="1">
    <source>
        <dbReference type="ARBA" id="ARBA00009865"/>
    </source>
</evidence>
<feature type="signal peptide" evidence="5">
    <location>
        <begin position="1"/>
        <end position="27"/>
    </location>
</feature>
<dbReference type="Pfam" id="PF17851">
    <property type="entry name" value="GH43_C2"/>
    <property type="match status" value="1"/>
</dbReference>
<protein>
    <submittedName>
        <fullName evidence="7">Beta-xylosidase</fullName>
    </submittedName>
</protein>
<dbReference type="RefSeq" id="WP_167083246.1">
    <property type="nucleotide sequence ID" value="NZ_BAAADC010000001.1"/>
</dbReference>
<dbReference type="InterPro" id="IPR023296">
    <property type="entry name" value="Glyco_hydro_beta-prop_sf"/>
</dbReference>
<dbReference type="InterPro" id="IPR006710">
    <property type="entry name" value="Glyco_hydro_43"/>
</dbReference>
<comment type="caution">
    <text evidence="7">The sequence shown here is derived from an EMBL/GenBank/DDBJ whole genome shotgun (WGS) entry which is preliminary data.</text>
</comment>
<name>A0A846N1C5_9PROT</name>
<evidence type="ECO:0000256" key="4">
    <source>
        <dbReference type="RuleBase" id="RU361187"/>
    </source>
</evidence>
<evidence type="ECO:0000259" key="6">
    <source>
        <dbReference type="Pfam" id="PF17851"/>
    </source>
</evidence>
<dbReference type="SUPFAM" id="SSF49899">
    <property type="entry name" value="Concanavalin A-like lectins/glucanases"/>
    <property type="match status" value="1"/>
</dbReference>
<keyword evidence="2 4" id="KW-0378">Hydrolase</keyword>
<evidence type="ECO:0000313" key="8">
    <source>
        <dbReference type="Proteomes" id="UP000570514"/>
    </source>
</evidence>
<dbReference type="InterPro" id="IPR051795">
    <property type="entry name" value="Glycosyl_Hydrlase_43"/>
</dbReference>
<keyword evidence="3 4" id="KW-0326">Glycosidase</keyword>
<dbReference type="SUPFAM" id="SSF75005">
    <property type="entry name" value="Arabinanase/levansucrase/invertase"/>
    <property type="match status" value="1"/>
</dbReference>
<evidence type="ECO:0000256" key="2">
    <source>
        <dbReference type="ARBA" id="ARBA00022801"/>
    </source>
</evidence>
<keyword evidence="8" id="KW-1185">Reference proteome</keyword>
<proteinExistence type="inferred from homology"/>
<gene>
    <name evidence="7" type="ORF">FHS83_002449</name>
</gene>
<accession>A0A846N1C5</accession>
<dbReference type="EMBL" id="JAASRM010000001">
    <property type="protein sequence ID" value="NIK89131.1"/>
    <property type="molecule type" value="Genomic_DNA"/>
</dbReference>
<dbReference type="Gene3D" id="2.60.120.200">
    <property type="match status" value="1"/>
</dbReference>
<reference evidence="7 8" key="1">
    <citation type="submission" date="2020-03" db="EMBL/GenBank/DDBJ databases">
        <title>Genomic Encyclopedia of Type Strains, Phase IV (KMG-IV): sequencing the most valuable type-strain genomes for metagenomic binning, comparative biology and taxonomic classification.</title>
        <authorList>
            <person name="Goeker M."/>
        </authorList>
    </citation>
    <scope>NUCLEOTIDE SEQUENCE [LARGE SCALE GENOMIC DNA]</scope>
    <source>
        <strain evidence="7 8">DSM 19867</strain>
    </source>
</reference>
<evidence type="ECO:0000256" key="3">
    <source>
        <dbReference type="ARBA" id="ARBA00023295"/>
    </source>
</evidence>
<evidence type="ECO:0000256" key="5">
    <source>
        <dbReference type="SAM" id="SignalP"/>
    </source>
</evidence>
<comment type="similarity">
    <text evidence="1 4">Belongs to the glycosyl hydrolase 43 family.</text>
</comment>
<dbReference type="GO" id="GO:0005975">
    <property type="term" value="P:carbohydrate metabolic process"/>
    <property type="evidence" value="ECO:0007669"/>
    <property type="project" value="InterPro"/>
</dbReference>
<sequence length="531" mass="58747">MKSVFHGLYLGAVGLGCVVFSTGAALAQSDAPATFHNPILWEDLADVDIIRVGDTYYYSASNMHYSPGAPLLRSKDLVNWEYIGHSVPSLDFGPQYNMEGGTAYVGGTWASFLGYRQSNKTFYWGGCVNFKHTYIYTAQVAEGPWKKSGEIDNCYYDAGLLIDDDDTMYVAYGNTTLKVAQLSPDGTKEVRSETVFQTPKDIRVLEGSRFYKVNGNYYIFPTRPANGQYVLRSTKGPFGPYEIRNVVLDEKSPVAGAGAPHQGGMVQTPEGKWYYMAFTDAYPGGRIPVLAPVTWKDGWPEVDLKADNQWGESYPMPFPGTVQRDRGGFSDRFAAKELGPEWEWNHNPDNTKWSAGDGLVLKTATVTDDIYLARNTLTHRTIGPHSTATVLLDYSKMKDGDLAGLAFFRNWTGLIGVSKEAGGFKLVMKNGMALDQHKQWTTASKGEVKQSTTLKGGKVWLRAAADVRPGAGRKVLFSYSTDGKSFKSFGDPFDLSADWPFFMAYRFSIFNYATKSLGGEVKVTSFEITKP</sequence>
<dbReference type="InterPro" id="IPR013320">
    <property type="entry name" value="ConA-like_dom_sf"/>
</dbReference>
<dbReference type="AlphaFoldDB" id="A0A846N1C5"/>
<dbReference type="GO" id="GO:0004553">
    <property type="term" value="F:hydrolase activity, hydrolyzing O-glycosyl compounds"/>
    <property type="evidence" value="ECO:0007669"/>
    <property type="project" value="InterPro"/>
</dbReference>
<evidence type="ECO:0000313" key="7">
    <source>
        <dbReference type="EMBL" id="NIK89131.1"/>
    </source>
</evidence>
<organism evidence="7 8">
    <name type="scientific">Rhizomicrobium palustre</name>
    <dbReference type="NCBI Taxonomy" id="189966"/>
    <lineage>
        <taxon>Bacteria</taxon>
        <taxon>Pseudomonadati</taxon>
        <taxon>Pseudomonadota</taxon>
        <taxon>Alphaproteobacteria</taxon>
        <taxon>Micropepsales</taxon>
        <taxon>Micropepsaceae</taxon>
        <taxon>Rhizomicrobium</taxon>
    </lineage>
</organism>
<feature type="domain" description="Beta-xylosidase C-terminal Concanavalin A-like" evidence="6">
    <location>
        <begin position="330"/>
        <end position="527"/>
    </location>
</feature>
<keyword evidence="5" id="KW-0732">Signal</keyword>
<dbReference type="InterPro" id="IPR041542">
    <property type="entry name" value="GH43_C2"/>
</dbReference>
<dbReference type="PROSITE" id="PS51257">
    <property type="entry name" value="PROKAR_LIPOPROTEIN"/>
    <property type="match status" value="1"/>
</dbReference>
<dbReference type="Pfam" id="PF04616">
    <property type="entry name" value="Glyco_hydro_43"/>
    <property type="match status" value="1"/>
</dbReference>
<dbReference type="CDD" id="cd09001">
    <property type="entry name" value="GH43_FsAxh1-like"/>
    <property type="match status" value="1"/>
</dbReference>
<dbReference type="Gene3D" id="2.115.10.20">
    <property type="entry name" value="Glycosyl hydrolase domain, family 43"/>
    <property type="match status" value="1"/>
</dbReference>
<dbReference type="PANTHER" id="PTHR42812">
    <property type="entry name" value="BETA-XYLOSIDASE"/>
    <property type="match status" value="1"/>
</dbReference>